<dbReference type="AlphaFoldDB" id="A0A8T1PDQ9"/>
<proteinExistence type="predicted"/>
<dbReference type="InterPro" id="IPR053781">
    <property type="entry name" value="F-box_AtFBL13-like"/>
</dbReference>
<keyword evidence="6" id="KW-1185">Reference proteome</keyword>
<dbReference type="EMBL" id="CM031834">
    <property type="protein sequence ID" value="KAG6691945.1"/>
    <property type="molecule type" value="Genomic_DNA"/>
</dbReference>
<reference evidence="4" key="1">
    <citation type="submission" date="2020-12" db="EMBL/GenBank/DDBJ databases">
        <title>WGS assembly of Carya illinoinensis cv. Pawnee.</title>
        <authorList>
            <person name="Platts A."/>
            <person name="Shu S."/>
            <person name="Wright S."/>
            <person name="Barry K."/>
            <person name="Edger P."/>
            <person name="Pires J.C."/>
            <person name="Schmutz J."/>
        </authorList>
    </citation>
    <scope>NUCLEOTIDE SEQUENCE</scope>
    <source>
        <tissue evidence="4">Leaf</tissue>
    </source>
</reference>
<feature type="region of interest" description="Disordered" evidence="1">
    <location>
        <begin position="1"/>
        <end position="21"/>
    </location>
</feature>
<dbReference type="OrthoDB" id="1609115at2759"/>
<dbReference type="Proteomes" id="UP000811609">
    <property type="component" value="Chromosome 10"/>
</dbReference>
<organism evidence="4 6">
    <name type="scientific">Carya illinoinensis</name>
    <name type="common">Pecan</name>
    <dbReference type="NCBI Taxonomy" id="32201"/>
    <lineage>
        <taxon>Eukaryota</taxon>
        <taxon>Viridiplantae</taxon>
        <taxon>Streptophyta</taxon>
        <taxon>Embryophyta</taxon>
        <taxon>Tracheophyta</taxon>
        <taxon>Spermatophyta</taxon>
        <taxon>Magnoliopsida</taxon>
        <taxon>eudicotyledons</taxon>
        <taxon>Gunneridae</taxon>
        <taxon>Pentapetalae</taxon>
        <taxon>rosids</taxon>
        <taxon>fabids</taxon>
        <taxon>Fagales</taxon>
        <taxon>Juglandaceae</taxon>
        <taxon>Carya</taxon>
    </lineage>
</organism>
<dbReference type="SUPFAM" id="SSF52047">
    <property type="entry name" value="RNI-like"/>
    <property type="match status" value="1"/>
</dbReference>
<dbReference type="InterPro" id="IPR053772">
    <property type="entry name" value="At1g61320/At1g61330-like"/>
</dbReference>
<dbReference type="InterPro" id="IPR032675">
    <property type="entry name" value="LRR_dom_sf"/>
</dbReference>
<evidence type="ECO:0000259" key="3">
    <source>
        <dbReference type="Pfam" id="PF23622"/>
    </source>
</evidence>
<dbReference type="InterPro" id="IPR055357">
    <property type="entry name" value="LRR_At1g61320_AtMIF1"/>
</dbReference>
<feature type="domain" description="At1g61320/AtMIF1 LRR" evidence="3">
    <location>
        <begin position="115"/>
        <end position="466"/>
    </location>
</feature>
<dbReference type="PANTHER" id="PTHR34145">
    <property type="entry name" value="OS02G0105600 PROTEIN"/>
    <property type="match status" value="1"/>
</dbReference>
<name>A0A8T1PDQ9_CARIL</name>
<dbReference type="Pfam" id="PF00646">
    <property type="entry name" value="F-box"/>
    <property type="match status" value="1"/>
</dbReference>
<dbReference type="EMBL" id="CM031818">
    <property type="protein sequence ID" value="KAG6639282.1"/>
    <property type="molecule type" value="Genomic_DNA"/>
</dbReference>
<evidence type="ECO:0000313" key="4">
    <source>
        <dbReference type="EMBL" id="KAG6639282.1"/>
    </source>
</evidence>
<evidence type="ECO:0000313" key="6">
    <source>
        <dbReference type="Proteomes" id="UP000811609"/>
    </source>
</evidence>
<protein>
    <recommendedName>
        <fullName evidence="7">F-box domain-containing protein</fullName>
    </recommendedName>
</protein>
<accession>A0A8T1PDQ9</accession>
<gene>
    <name evidence="4" type="ORF">CIPAW_10G088400</name>
    <name evidence="5" type="ORF">I3842_10G087600</name>
</gene>
<evidence type="ECO:0008006" key="7">
    <source>
        <dbReference type="Google" id="ProtNLM"/>
    </source>
</evidence>
<reference evidence="5" key="2">
    <citation type="submission" date="2021-01" db="EMBL/GenBank/DDBJ databases">
        <authorList>
            <person name="Lovell J.T."/>
            <person name="Bentley N."/>
            <person name="Bhattarai G."/>
            <person name="Jenkins J.W."/>
            <person name="Sreedasyam A."/>
            <person name="Alarcon Y."/>
            <person name="Bock C."/>
            <person name="Boston L."/>
            <person name="Carlson J."/>
            <person name="Cervantes K."/>
            <person name="Clermont K."/>
            <person name="Krom N."/>
            <person name="Kubenka K."/>
            <person name="Mamidi S."/>
            <person name="Mattison C."/>
            <person name="Monteros M."/>
            <person name="Pisani C."/>
            <person name="Plott C."/>
            <person name="Rajasekar S."/>
            <person name="Rhein H.S."/>
            <person name="Rohla C."/>
            <person name="Song M."/>
            <person name="Hilaire R.S."/>
            <person name="Shu S."/>
            <person name="Wells L."/>
            <person name="Wang X."/>
            <person name="Webber J."/>
            <person name="Heerema R.J."/>
            <person name="Klein P."/>
            <person name="Conner P."/>
            <person name="Grauke L."/>
            <person name="Grimwood J."/>
            <person name="Schmutz J."/>
            <person name="Randall J.J."/>
        </authorList>
    </citation>
    <scope>NUCLEOTIDE SEQUENCE</scope>
    <source>
        <tissue evidence="5">Leaf</tissue>
    </source>
</reference>
<dbReference type="SUPFAM" id="SSF81383">
    <property type="entry name" value="F-box domain"/>
    <property type="match status" value="1"/>
</dbReference>
<sequence>MMGTERKWEATRSDGPKDDDLGRCSGCAVPEIDSAPVADLISSLPEGILSSIISLVSLREAAATGILSKRWRYLWMSTSNLDLDGKNMFGDHFQRQCTQWKQNKRSRFVRWVNHILELHVGEKVDSFRLEYPLRRDYSSDVDRWIQFAIDTHVEKLDINLFEDDSLDSYDELYQFPHWLFAQVGKRSKIKKLSLDSCRLSLPTNFSGLNLLSSIYLARTSLDQENVDSVLANCPFLERFSLLMCCCPARLKLSGGGRFLSLKDLMIFRCYPLENVEIRDAKNVTSITYTTDMFGQVFLKGCAQPLRLCLTMDFDPSSHTTYVLGTLPKDFPQVESLSLSIPYIRIPIQFTTFTRLKKLSLLDLSSQKNLLGMISAFLEAAPSLVQLYIDLGLACKENENVERRKIVEHAEYLKYKKVTLNEYRQHQHLKEVELRSFSGYPFEFDLAIYLLKNTGVLEKMSIDRVTSLYTGDGERAIIPYGEPEIKREQIYSILRLEVPSTTSLVLL</sequence>
<evidence type="ECO:0000259" key="2">
    <source>
        <dbReference type="Pfam" id="PF00646"/>
    </source>
</evidence>
<dbReference type="PANTHER" id="PTHR34145:SF75">
    <property type="entry name" value="FBD DOMAIN-CONTAINING PROTEIN"/>
    <property type="match status" value="1"/>
</dbReference>
<dbReference type="Pfam" id="PF23622">
    <property type="entry name" value="LRR_At1g61320_AtMIF1"/>
    <property type="match status" value="1"/>
</dbReference>
<feature type="domain" description="F-box" evidence="2">
    <location>
        <begin position="41"/>
        <end position="78"/>
    </location>
</feature>
<dbReference type="InterPro" id="IPR001810">
    <property type="entry name" value="F-box_dom"/>
</dbReference>
<dbReference type="Gene3D" id="3.80.10.10">
    <property type="entry name" value="Ribonuclease Inhibitor"/>
    <property type="match status" value="1"/>
</dbReference>
<comment type="caution">
    <text evidence="4">The sequence shown here is derived from an EMBL/GenBank/DDBJ whole genome shotgun (WGS) entry which is preliminary data.</text>
</comment>
<evidence type="ECO:0000256" key="1">
    <source>
        <dbReference type="SAM" id="MobiDB-lite"/>
    </source>
</evidence>
<dbReference type="InterPro" id="IPR036047">
    <property type="entry name" value="F-box-like_dom_sf"/>
</dbReference>
<evidence type="ECO:0000313" key="5">
    <source>
        <dbReference type="EMBL" id="KAG6691945.1"/>
    </source>
</evidence>
<dbReference type="Proteomes" id="UP000811246">
    <property type="component" value="Chromosome 10"/>
</dbReference>
<dbReference type="CDD" id="cd22160">
    <property type="entry name" value="F-box_AtFBL13-like"/>
    <property type="match status" value="1"/>
</dbReference>